<dbReference type="AlphaFoldDB" id="A0A8J3UNH6"/>
<evidence type="ECO:0000256" key="4">
    <source>
        <dbReference type="ARBA" id="ARBA00022741"/>
    </source>
</evidence>
<dbReference type="GO" id="GO:0005524">
    <property type="term" value="F:ATP binding"/>
    <property type="evidence" value="ECO:0007669"/>
    <property type="project" value="UniProtKB-KW"/>
</dbReference>
<comment type="caution">
    <text evidence="10">The sequence shown here is derived from an EMBL/GenBank/DDBJ whole genome shotgun (WGS) entry which is preliminary data.</text>
</comment>
<dbReference type="Proteomes" id="UP000622547">
    <property type="component" value="Unassembled WGS sequence"/>
</dbReference>
<gene>
    <name evidence="10" type="ORF">Pph01_69130</name>
</gene>
<dbReference type="InterPro" id="IPR014001">
    <property type="entry name" value="Helicase_ATP-bd"/>
</dbReference>
<evidence type="ECO:0000313" key="10">
    <source>
        <dbReference type="EMBL" id="GII41910.1"/>
    </source>
</evidence>
<dbReference type="Pfam" id="PF22590">
    <property type="entry name" value="Cas3-like_C_2"/>
    <property type="match status" value="1"/>
</dbReference>
<evidence type="ECO:0000313" key="11">
    <source>
        <dbReference type="Proteomes" id="UP000622547"/>
    </source>
</evidence>
<dbReference type="InterPro" id="IPR038257">
    <property type="entry name" value="CRISPR-assoc_Cas3_HD_sf"/>
</dbReference>
<evidence type="ECO:0000259" key="9">
    <source>
        <dbReference type="PROSITE" id="PS51643"/>
    </source>
</evidence>
<sequence length="929" mass="101319">MTLSLSDFNDFFSAVNSRDGIPHDGIRPFGWQRRLLEGLVRDGRWPDVIGAPTGAGKTSVIDVHVFAVALMAAGAVPRLPRRLSMVVDRRVLVDDQYQHACELRDKLHPGAGSPPASDILAEVARLLRSMLVTADVASPLMVSRLRGGMPAPRAWRDDATACQVICATPDMWGSRLLFSGYGTSSSSRPREAGLLAFDSVVVVDEAHLSRQLIRTTRRVAELAAISDRRLPVPVLQVVEATATPDEPGSMVVADVDEADLSESPALEERLRRPKPIEFLELPTWPIPTKGPARASALASMADCATRLRNTYGPTIGCFVNNVATATDLAALLGKHGETRLVCGRLRPYDLDRLQNTNPGLLSADGDPKVDFLISTQSLEVGVDLDWAAALVELAPGSAITQRAGRVNRRGKRADTRIVVAIPAKEVGEKANTAPYEPEDLNAALAWLRERQVDSNGLAPWVLREHPPPGQRRRRTLLQRAELSDAWMWARTSDRLFATSDLDLWLSDNLVEDLDVGIVVRQGLPADPVAAIELLRALPPFDYEAIPVKINTCRTRIEEITAPVFLVRDDDVSIYSAQDVRPGDIVVVDASSPIFTVIDGMALVDQTGSSAAADVLEGPAHPKIGQFVFRLGHGPLLDPAAFDDDETKTAIAHVLTIAATLRDTDSLDGRRGRAELADALDKLTPLLAEPVADRVRAAVKVLLRANLKDFEVHVLGEPPVSLLITDNRRMLHDEAARQQWTPRERVPLHAHAAAVAERARITSDQLGLESQSDLLELAGLHHDDGKADSRFQLSLDPQRTSELPLAKSGMSTSRQIKQARAESGLPSRWRHEQLSVLACWNALADLPADDRDLVARLVGTSHGEGRYGFPHTVTELTGDDTHQELGRLLYGEGEWDHIIERTHSIFGIWGCAYLEALLRAADGQVSSEGS</sequence>
<evidence type="ECO:0000256" key="8">
    <source>
        <dbReference type="ARBA" id="ARBA00023118"/>
    </source>
</evidence>
<evidence type="ECO:0000256" key="3">
    <source>
        <dbReference type="ARBA" id="ARBA00022723"/>
    </source>
</evidence>
<dbReference type="InterPro" id="IPR054712">
    <property type="entry name" value="Cas3-like_dom"/>
</dbReference>
<keyword evidence="5" id="KW-0378">Hydrolase</keyword>
<dbReference type="SUPFAM" id="SSF52540">
    <property type="entry name" value="P-loop containing nucleoside triphosphate hydrolases"/>
    <property type="match status" value="1"/>
</dbReference>
<dbReference type="RefSeq" id="WP_204077353.1">
    <property type="nucleotide sequence ID" value="NZ_BAABHI010000011.1"/>
</dbReference>
<keyword evidence="11" id="KW-1185">Reference proteome</keyword>
<name>A0A8J3UNH6_9ACTN</name>
<reference evidence="10 11" key="1">
    <citation type="submission" date="2021-01" db="EMBL/GenBank/DDBJ databases">
        <title>Whole genome shotgun sequence of Planotetraspora phitsanulokensis NBRC 104273.</title>
        <authorList>
            <person name="Komaki H."/>
            <person name="Tamura T."/>
        </authorList>
    </citation>
    <scope>NUCLEOTIDE SEQUENCE [LARGE SCALE GENOMIC DNA]</scope>
    <source>
        <strain evidence="10 11">NBRC 104273</strain>
    </source>
</reference>
<dbReference type="Gene3D" id="1.10.3210.30">
    <property type="match status" value="1"/>
</dbReference>
<dbReference type="NCBIfam" id="TIGR02621">
    <property type="entry name" value="cas3_GSU0051"/>
    <property type="match status" value="1"/>
</dbReference>
<feature type="domain" description="HD Cas3-type" evidence="9">
    <location>
        <begin position="740"/>
        <end position="924"/>
    </location>
</feature>
<proteinExistence type="inferred from homology"/>
<dbReference type="InterPro" id="IPR027417">
    <property type="entry name" value="P-loop_NTPase"/>
</dbReference>
<keyword evidence="3" id="KW-0479">Metal-binding</keyword>
<evidence type="ECO:0000256" key="2">
    <source>
        <dbReference type="ARBA" id="ARBA00009046"/>
    </source>
</evidence>
<dbReference type="SMART" id="SM00487">
    <property type="entry name" value="DEXDc"/>
    <property type="match status" value="1"/>
</dbReference>
<dbReference type="InterPro" id="IPR006483">
    <property type="entry name" value="CRISPR-assoc_Cas3_HD"/>
</dbReference>
<evidence type="ECO:0000256" key="1">
    <source>
        <dbReference type="ARBA" id="ARBA00006847"/>
    </source>
</evidence>
<protein>
    <recommendedName>
        <fullName evidence="9">HD Cas3-type domain-containing protein</fullName>
    </recommendedName>
</protein>
<organism evidence="10 11">
    <name type="scientific">Planotetraspora phitsanulokensis</name>
    <dbReference type="NCBI Taxonomy" id="575192"/>
    <lineage>
        <taxon>Bacteria</taxon>
        <taxon>Bacillati</taxon>
        <taxon>Actinomycetota</taxon>
        <taxon>Actinomycetes</taxon>
        <taxon>Streptosporangiales</taxon>
        <taxon>Streptosporangiaceae</taxon>
        <taxon>Planotetraspora</taxon>
    </lineage>
</organism>
<dbReference type="Gene3D" id="3.40.50.300">
    <property type="entry name" value="P-loop containing nucleotide triphosphate hydrolases"/>
    <property type="match status" value="2"/>
</dbReference>
<dbReference type="GO" id="GO:0046872">
    <property type="term" value="F:metal ion binding"/>
    <property type="evidence" value="ECO:0007669"/>
    <property type="project" value="UniProtKB-KW"/>
</dbReference>
<evidence type="ECO:0000256" key="7">
    <source>
        <dbReference type="ARBA" id="ARBA00022840"/>
    </source>
</evidence>
<evidence type="ECO:0000256" key="5">
    <source>
        <dbReference type="ARBA" id="ARBA00022801"/>
    </source>
</evidence>
<keyword evidence="7" id="KW-0067">ATP-binding</keyword>
<dbReference type="EMBL" id="BOOP01000037">
    <property type="protein sequence ID" value="GII41910.1"/>
    <property type="molecule type" value="Genomic_DNA"/>
</dbReference>
<evidence type="ECO:0000256" key="6">
    <source>
        <dbReference type="ARBA" id="ARBA00022806"/>
    </source>
</evidence>
<dbReference type="GO" id="GO:0051607">
    <property type="term" value="P:defense response to virus"/>
    <property type="evidence" value="ECO:0007669"/>
    <property type="project" value="UniProtKB-KW"/>
</dbReference>
<dbReference type="GO" id="GO:0004386">
    <property type="term" value="F:helicase activity"/>
    <property type="evidence" value="ECO:0007669"/>
    <property type="project" value="UniProtKB-KW"/>
</dbReference>
<comment type="similarity">
    <text evidence="1">In the N-terminal section; belongs to the CRISPR-associated nuclease Cas3-HD family.</text>
</comment>
<accession>A0A8J3UNH6</accession>
<dbReference type="GO" id="GO:0016787">
    <property type="term" value="F:hydrolase activity"/>
    <property type="evidence" value="ECO:0007669"/>
    <property type="project" value="UniProtKB-KW"/>
</dbReference>
<dbReference type="InterPro" id="IPR013444">
    <property type="entry name" value="Helicase_Cas3_CRISPR-ass_Anaes"/>
</dbReference>
<dbReference type="PROSITE" id="PS51643">
    <property type="entry name" value="HD_CAS3"/>
    <property type="match status" value="1"/>
</dbReference>
<comment type="similarity">
    <text evidence="2">In the central section; belongs to the CRISPR-associated helicase Cas3 family.</text>
</comment>
<keyword evidence="4" id="KW-0547">Nucleotide-binding</keyword>
<keyword evidence="8" id="KW-0051">Antiviral defense</keyword>
<keyword evidence="6" id="KW-0347">Helicase</keyword>